<reference evidence="1" key="2">
    <citation type="submission" date="2016-06" db="EMBL/GenBank/DDBJ databases">
        <title>The genome of a short-lived fish provides insights into sex chromosome evolution and the genetic control of aging.</title>
        <authorList>
            <person name="Reichwald K."/>
            <person name="Felder M."/>
            <person name="Petzold A."/>
            <person name="Koch P."/>
            <person name="Groth M."/>
            <person name="Platzer M."/>
        </authorList>
    </citation>
    <scope>NUCLEOTIDE SEQUENCE</scope>
    <source>
        <tissue evidence="1">Brain</tissue>
    </source>
</reference>
<reference evidence="1" key="1">
    <citation type="submission" date="2016-05" db="EMBL/GenBank/DDBJ databases">
        <authorList>
            <person name="Lavstsen T."/>
            <person name="Jespersen J.S."/>
        </authorList>
    </citation>
    <scope>NUCLEOTIDE SEQUENCE</scope>
    <source>
        <tissue evidence="1">Brain</tissue>
    </source>
</reference>
<dbReference type="AlphaFoldDB" id="A0A1A8UUH1"/>
<evidence type="ECO:0000313" key="1">
    <source>
        <dbReference type="EMBL" id="SBS51251.1"/>
    </source>
</evidence>
<name>A0A1A8UUH1_NOTFU</name>
<feature type="non-terminal residue" evidence="1">
    <location>
        <position position="1"/>
    </location>
</feature>
<sequence>CANEMTFLFTIKPEAKEGPVCTVHRNLLLPCGFLAPSRKNLFDPVALANQEPGSPVVYTLTVRTQNQRTSV</sequence>
<organism evidence="1">
    <name type="scientific">Nothobranchius furzeri</name>
    <name type="common">Turquoise killifish</name>
    <dbReference type="NCBI Taxonomy" id="105023"/>
    <lineage>
        <taxon>Eukaryota</taxon>
        <taxon>Metazoa</taxon>
        <taxon>Chordata</taxon>
        <taxon>Craniata</taxon>
        <taxon>Vertebrata</taxon>
        <taxon>Euteleostomi</taxon>
        <taxon>Actinopterygii</taxon>
        <taxon>Neopterygii</taxon>
        <taxon>Teleostei</taxon>
        <taxon>Neoteleostei</taxon>
        <taxon>Acanthomorphata</taxon>
        <taxon>Ovalentaria</taxon>
        <taxon>Atherinomorphae</taxon>
        <taxon>Cyprinodontiformes</taxon>
        <taxon>Nothobranchiidae</taxon>
        <taxon>Nothobranchius</taxon>
    </lineage>
</organism>
<accession>A0A1A8UUH1</accession>
<protein>
    <submittedName>
        <fullName evidence="1">Uncharacterized protein</fullName>
    </submittedName>
</protein>
<gene>
    <name evidence="1" type="primary">CU041398.1</name>
</gene>
<dbReference type="EMBL" id="HAEJ01010794">
    <property type="protein sequence ID" value="SBS51251.1"/>
    <property type="molecule type" value="Transcribed_RNA"/>
</dbReference>
<proteinExistence type="predicted"/>
<feature type="non-terminal residue" evidence="1">
    <location>
        <position position="71"/>
    </location>
</feature>